<reference evidence="3" key="1">
    <citation type="submission" date="2021-01" db="EMBL/GenBank/DDBJ databases">
        <authorList>
            <person name="Corre E."/>
            <person name="Pelletier E."/>
            <person name="Niang G."/>
            <person name="Scheremetjew M."/>
            <person name="Finn R."/>
            <person name="Kale V."/>
            <person name="Holt S."/>
            <person name="Cochrane G."/>
            <person name="Meng A."/>
            <person name="Brown T."/>
            <person name="Cohen L."/>
        </authorList>
    </citation>
    <scope>NUCLEOTIDE SEQUENCE</scope>
    <source>
        <strain evidence="3">RCC1693</strain>
    </source>
</reference>
<dbReference type="PANTHER" id="PTHR22504">
    <property type="entry name" value="REPRESSOR OF RNA POLYMERASE III TRANSCRIPTION MAF1"/>
    <property type="match status" value="1"/>
</dbReference>
<accession>A0A7S2B0Q0</accession>
<comment type="subcellular location">
    <subcellularLocation>
        <location evidence="1">Nucleus</location>
    </subcellularLocation>
</comment>
<dbReference type="Pfam" id="PF09174">
    <property type="entry name" value="Maf1"/>
    <property type="match status" value="1"/>
</dbReference>
<proteinExistence type="inferred from homology"/>
<evidence type="ECO:0000256" key="1">
    <source>
        <dbReference type="PIRNR" id="PIRNR037240"/>
    </source>
</evidence>
<dbReference type="InterPro" id="IPR038564">
    <property type="entry name" value="Maf1_sf"/>
</dbReference>
<organism evidence="3">
    <name type="scientific">Florenciella parvula</name>
    <dbReference type="NCBI Taxonomy" id="236787"/>
    <lineage>
        <taxon>Eukaryota</taxon>
        <taxon>Sar</taxon>
        <taxon>Stramenopiles</taxon>
        <taxon>Ochrophyta</taxon>
        <taxon>Dictyochophyceae</taxon>
        <taxon>Florenciellales</taxon>
        <taxon>Florenciella</taxon>
    </lineage>
</organism>
<keyword evidence="1" id="KW-0804">Transcription</keyword>
<dbReference type="GO" id="GO:0000994">
    <property type="term" value="F:RNA polymerase III core binding"/>
    <property type="evidence" value="ECO:0007669"/>
    <property type="project" value="TreeGrafter"/>
</dbReference>
<dbReference type="GO" id="GO:0016480">
    <property type="term" value="P:negative regulation of transcription by RNA polymerase III"/>
    <property type="evidence" value="ECO:0007669"/>
    <property type="project" value="UniProtKB-UniRule"/>
</dbReference>
<dbReference type="AlphaFoldDB" id="A0A7S2B0Q0"/>
<dbReference type="InterPro" id="IPR015257">
    <property type="entry name" value="Maf1"/>
</dbReference>
<name>A0A7S2B0Q0_9STRA</name>
<protein>
    <recommendedName>
        <fullName evidence="1">Repressor of RNA polymerase III transcription</fullName>
    </recommendedName>
</protein>
<keyword evidence="1" id="KW-0678">Repressor</keyword>
<dbReference type="EMBL" id="HBGT01001794">
    <property type="protein sequence ID" value="CAD9382862.1"/>
    <property type="molecule type" value="Transcribed_RNA"/>
</dbReference>
<evidence type="ECO:0000313" key="3">
    <source>
        <dbReference type="EMBL" id="CAD9382862.1"/>
    </source>
</evidence>
<dbReference type="PANTHER" id="PTHR22504:SF0">
    <property type="entry name" value="REPRESSOR OF RNA POLYMERASE III TRANSCRIPTION MAF1 HOMOLOG"/>
    <property type="match status" value="1"/>
</dbReference>
<dbReference type="Gene3D" id="3.40.1000.50">
    <property type="entry name" value="Repressor of RNA polymerase III transcription Maf1"/>
    <property type="match status" value="1"/>
</dbReference>
<keyword evidence="1" id="KW-0805">Transcription regulation</keyword>
<sequence>MKFLEQPQLEMLTSFLSNREIGDRILNGRIEAFSCKRAGEDKRLSKMLEQQYVDELACSPTALGSSPLGPLSDSGTRRLLIDLISTMNASFPDHDFSSVRPEQFLKEQHVSLVMSNINMHLAELSETYNSSFLEELWMSIEEVVKLKECEIYSYVPDMEEDPFSEGNLWTFNFFFFNKNLKRILYFTCIATSKYNPEISASQQSVVHMGEEEVEEEFMEGDGMGADMGGDDMNMTGEWEEEV</sequence>
<comment type="similarity">
    <text evidence="1">Belongs to the MAF1 family.</text>
</comment>
<evidence type="ECO:0000256" key="2">
    <source>
        <dbReference type="SAM" id="MobiDB-lite"/>
    </source>
</evidence>
<dbReference type="PIRSF" id="PIRSF037240">
    <property type="entry name" value="RNA_polIII_Trep_MAF1"/>
    <property type="match status" value="1"/>
</dbReference>
<dbReference type="GO" id="GO:0005634">
    <property type="term" value="C:nucleus"/>
    <property type="evidence" value="ECO:0007669"/>
    <property type="project" value="UniProtKB-SubCell"/>
</dbReference>
<gene>
    <name evidence="3" type="ORF">FPAR1323_LOCUS985</name>
</gene>
<feature type="region of interest" description="Disordered" evidence="2">
    <location>
        <begin position="220"/>
        <end position="242"/>
    </location>
</feature>
<keyword evidence="1" id="KW-0539">Nucleus</keyword>